<keyword evidence="2" id="KW-1133">Transmembrane helix</keyword>
<dbReference type="AlphaFoldDB" id="A0A1A8VVP5"/>
<reference evidence="4" key="1">
    <citation type="submission" date="2016-05" db="EMBL/GenBank/DDBJ databases">
        <authorList>
            <person name="Naeem Raeece"/>
        </authorList>
    </citation>
    <scope>NUCLEOTIDE SEQUENCE [LARGE SCALE GENOMIC DNA]</scope>
</reference>
<feature type="region of interest" description="Disordered" evidence="1">
    <location>
        <begin position="64"/>
        <end position="83"/>
    </location>
</feature>
<feature type="transmembrane region" description="Helical" evidence="2">
    <location>
        <begin position="117"/>
        <end position="137"/>
    </location>
</feature>
<evidence type="ECO:0000313" key="3">
    <source>
        <dbReference type="EMBL" id="SBS82903.1"/>
    </source>
</evidence>
<organism evidence="3 4">
    <name type="scientific">Plasmodium ovale curtisi</name>
    <dbReference type="NCBI Taxonomy" id="864141"/>
    <lineage>
        <taxon>Eukaryota</taxon>
        <taxon>Sar</taxon>
        <taxon>Alveolata</taxon>
        <taxon>Apicomplexa</taxon>
        <taxon>Aconoidasida</taxon>
        <taxon>Haemosporida</taxon>
        <taxon>Plasmodiidae</taxon>
        <taxon>Plasmodium</taxon>
        <taxon>Plasmodium (Plasmodium)</taxon>
    </lineage>
</organism>
<evidence type="ECO:0000256" key="1">
    <source>
        <dbReference type="SAM" id="MobiDB-lite"/>
    </source>
</evidence>
<proteinExistence type="predicted"/>
<keyword evidence="2" id="KW-0812">Transmembrane</keyword>
<name>A0A1A8VVP5_PLAOA</name>
<accession>A0A1A8VVP5</accession>
<gene>
    <name evidence="3" type="ORF">POVCU2_0017810</name>
</gene>
<sequence length="494" mass="57693">MFAIWDLFFKRIIASVKTKFSHLIRTAIQRRKVEKKNKNTNVLLPFDRARFKCCSNVKLTQGAKEKKTGRKRKAEGERNDNTLRGKGEAAWQNSAEVPSWKMYLRKRLFNFYRNNPFAFFLGSTWVFMVNGGLLFGLKYIKHFDNRHTYIEDAIDILKLYLNCSDKDNLKMIKRKGNIDSSNKYAKCELQLTINDENINLNVNAIKLERGKNQRDNSGDTSANYEYDEEEAKDISDYLENPYLIKKEIKFLLKKIKLFLSSFTPSKENEEKTDKEKGVDEIILKKETHGVEDKNAQIRSIIENGNKWKINNILMVKKRKKNGDRGKVTYTDDNLLHRMQSLLGGLCRTSYEICPIYGNPAHNSYYYKYENKKKTFNETQKNIGKVMLCAFFLSTALAIKRFCLYKNSYSSLNFVKNFVLNNKELHSIMKDNQIQILSISGLHEKNYLNSKIFFQTRKKQGVVQVTATKNSQDATFFILCAKLLLNNETVELKHR</sequence>
<keyword evidence="2" id="KW-0472">Membrane</keyword>
<evidence type="ECO:0000313" key="4">
    <source>
        <dbReference type="Proteomes" id="UP000078560"/>
    </source>
</evidence>
<dbReference type="EMBL" id="FLQU01000230">
    <property type="protein sequence ID" value="SBS82903.1"/>
    <property type="molecule type" value="Genomic_DNA"/>
</dbReference>
<feature type="compositionally biased region" description="Basic and acidic residues" evidence="1">
    <location>
        <begin position="74"/>
        <end position="83"/>
    </location>
</feature>
<protein>
    <submittedName>
        <fullName evidence="3">Uncharacterized protein</fullName>
    </submittedName>
</protein>
<evidence type="ECO:0000256" key="2">
    <source>
        <dbReference type="SAM" id="Phobius"/>
    </source>
</evidence>
<dbReference type="Proteomes" id="UP000078560">
    <property type="component" value="Unassembled WGS sequence"/>
</dbReference>